<dbReference type="AlphaFoldDB" id="A0A2H3JG62"/>
<keyword evidence="9 10" id="KW-0472">Membrane</keyword>
<dbReference type="OMA" id="WVRNLAV"/>
<evidence type="ECO:0000256" key="10">
    <source>
        <dbReference type="RuleBase" id="RU365011"/>
    </source>
</evidence>
<dbReference type="STRING" id="742152.A0A2H3JG62"/>
<evidence type="ECO:0000259" key="13">
    <source>
        <dbReference type="Pfam" id="PF25140"/>
    </source>
</evidence>
<feature type="transmembrane region" description="Helical" evidence="10">
    <location>
        <begin position="707"/>
        <end position="730"/>
    </location>
</feature>
<dbReference type="Pfam" id="PF07819">
    <property type="entry name" value="PGAP1"/>
    <property type="match status" value="1"/>
</dbReference>
<evidence type="ECO:0000313" key="14">
    <source>
        <dbReference type="EMBL" id="PCH40901.1"/>
    </source>
</evidence>
<evidence type="ECO:0000256" key="8">
    <source>
        <dbReference type="ARBA" id="ARBA00022989"/>
    </source>
</evidence>
<evidence type="ECO:0000256" key="7">
    <source>
        <dbReference type="ARBA" id="ARBA00022927"/>
    </source>
</evidence>
<dbReference type="GO" id="GO:0006888">
    <property type="term" value="P:endoplasmic reticulum to Golgi vesicle-mediated transport"/>
    <property type="evidence" value="ECO:0007669"/>
    <property type="project" value="TreeGrafter"/>
</dbReference>
<name>A0A2H3JG62_WOLCO</name>
<feature type="transmembrane region" description="Helical" evidence="10">
    <location>
        <begin position="949"/>
        <end position="979"/>
    </location>
</feature>
<feature type="transmembrane region" description="Helical" evidence="10">
    <location>
        <begin position="634"/>
        <end position="654"/>
    </location>
</feature>
<dbReference type="Gene3D" id="3.40.50.1820">
    <property type="entry name" value="alpha/beta hydrolase"/>
    <property type="match status" value="1"/>
</dbReference>
<evidence type="ECO:0000256" key="3">
    <source>
        <dbReference type="ARBA" id="ARBA00022448"/>
    </source>
</evidence>
<evidence type="ECO:0000259" key="12">
    <source>
        <dbReference type="Pfam" id="PF07819"/>
    </source>
</evidence>
<reference evidence="14 15" key="1">
    <citation type="journal article" date="2012" name="Science">
        <title>The Paleozoic origin of enzymatic lignin decomposition reconstructed from 31 fungal genomes.</title>
        <authorList>
            <person name="Floudas D."/>
            <person name="Binder M."/>
            <person name="Riley R."/>
            <person name="Barry K."/>
            <person name="Blanchette R.A."/>
            <person name="Henrissat B."/>
            <person name="Martinez A.T."/>
            <person name="Otillar R."/>
            <person name="Spatafora J.W."/>
            <person name="Yadav J.S."/>
            <person name="Aerts A."/>
            <person name="Benoit I."/>
            <person name="Boyd A."/>
            <person name="Carlson A."/>
            <person name="Copeland A."/>
            <person name="Coutinho P.M."/>
            <person name="de Vries R.P."/>
            <person name="Ferreira P."/>
            <person name="Findley K."/>
            <person name="Foster B."/>
            <person name="Gaskell J."/>
            <person name="Glotzer D."/>
            <person name="Gorecki P."/>
            <person name="Heitman J."/>
            <person name="Hesse C."/>
            <person name="Hori C."/>
            <person name="Igarashi K."/>
            <person name="Jurgens J.A."/>
            <person name="Kallen N."/>
            <person name="Kersten P."/>
            <person name="Kohler A."/>
            <person name="Kuees U."/>
            <person name="Kumar T.K.A."/>
            <person name="Kuo A."/>
            <person name="LaButti K."/>
            <person name="Larrondo L.F."/>
            <person name="Lindquist E."/>
            <person name="Ling A."/>
            <person name="Lombard V."/>
            <person name="Lucas S."/>
            <person name="Lundell T."/>
            <person name="Martin R."/>
            <person name="McLaughlin D.J."/>
            <person name="Morgenstern I."/>
            <person name="Morin E."/>
            <person name="Murat C."/>
            <person name="Nagy L.G."/>
            <person name="Nolan M."/>
            <person name="Ohm R.A."/>
            <person name="Patyshakuliyeva A."/>
            <person name="Rokas A."/>
            <person name="Ruiz-Duenas F.J."/>
            <person name="Sabat G."/>
            <person name="Salamov A."/>
            <person name="Samejima M."/>
            <person name="Schmutz J."/>
            <person name="Slot J.C."/>
            <person name="St John F."/>
            <person name="Stenlid J."/>
            <person name="Sun H."/>
            <person name="Sun S."/>
            <person name="Syed K."/>
            <person name="Tsang A."/>
            <person name="Wiebenga A."/>
            <person name="Young D."/>
            <person name="Pisabarro A."/>
            <person name="Eastwood D.C."/>
            <person name="Martin F."/>
            <person name="Cullen D."/>
            <person name="Grigoriev I.V."/>
            <person name="Hibbett D.S."/>
        </authorList>
    </citation>
    <scope>NUCLEOTIDE SEQUENCE [LARGE SCALE GENOMIC DNA]</scope>
    <source>
        <strain evidence="14 15">MD-104</strain>
    </source>
</reference>
<keyword evidence="6 10" id="KW-0256">Endoplasmic reticulum</keyword>
<dbReference type="GO" id="GO:0006505">
    <property type="term" value="P:GPI anchor metabolic process"/>
    <property type="evidence" value="ECO:0007669"/>
    <property type="project" value="TreeGrafter"/>
</dbReference>
<feature type="compositionally biased region" description="Low complexity" evidence="11">
    <location>
        <begin position="820"/>
        <end position="837"/>
    </location>
</feature>
<evidence type="ECO:0000256" key="2">
    <source>
        <dbReference type="ARBA" id="ARBA00006931"/>
    </source>
</evidence>
<evidence type="ECO:0000313" key="15">
    <source>
        <dbReference type="Proteomes" id="UP000218811"/>
    </source>
</evidence>
<dbReference type="EMBL" id="KB468113">
    <property type="protein sequence ID" value="PCH40901.1"/>
    <property type="molecule type" value="Genomic_DNA"/>
</dbReference>
<comment type="similarity">
    <text evidence="2 10">Belongs to the GPI inositol-deacylase family.</text>
</comment>
<dbReference type="PANTHER" id="PTHR15495:SF7">
    <property type="entry name" value="GPI INOSITOL-DEACYLASE"/>
    <property type="match status" value="1"/>
</dbReference>
<evidence type="ECO:0000256" key="5">
    <source>
        <dbReference type="ARBA" id="ARBA00022801"/>
    </source>
</evidence>
<dbReference type="InterPro" id="IPR012908">
    <property type="entry name" value="PGAP1-ab_dom-like"/>
</dbReference>
<keyword evidence="5 10" id="KW-0378">Hydrolase</keyword>
<protein>
    <recommendedName>
        <fullName evidence="10">GPI inositol-deacylase</fullName>
        <ecNumber evidence="10">3.1.-.-</ecNumber>
    </recommendedName>
</protein>
<keyword evidence="7 10" id="KW-0653">Protein transport</keyword>
<dbReference type="Pfam" id="PF25140">
    <property type="entry name" value="PGAP1_TMD"/>
    <property type="match status" value="1"/>
</dbReference>
<sequence length="997" mass="109956">MSTLWSLRQMRSVVALFSALALFSMFLLYRASSDIVNSLSPQGCRMSWMSPSYVLQSGLNSKWSPLASRYSLYLYREVGWESSSELHGSPVLFIPGNAGSSHQVRSIASSATRQFYASPYVVSSEFENWPHKSLDFFTLEFNEDLSAFHGPTLDAEMSYARAAIAYILSLYPDPKNITILGHSMGGVVATALLPHPNVSAIITMSTPHTVPPARLDRRINSVYSSNRQILQTDETPILSLCGGATDLMVPAESCVLPAPKEDVYRRTVFTSALEGAWTGVGHREMVWCHQVRWRVARAAIDLAAQKTPENHALVLDRWLRDGHTLPPPFSDRDAELDELDVTTLKDSEVAYHDPAKTLFLPKPDAARTYLMPVPKPGAYGTMFMLYLSRGSIAPIAPQRPLPLRVSVYLCPSTALPSETCPLLRPTTLKLIPEPVPGRPFPTPDEGADESEGVVVFAAEMSYALWGELAGYIAVKVEGGDGRGWLVAGYTSPDVAIGDLRTFRMLWSSVTVNFNLQQEALLKQVAFPNLLSNALLVYKLTPSISNGSTCADALLPPLLQHTSQSSETHYFPLTTNQRQVLLHSHASGPFLPATYLHGRGFALALFSSTDRACSVDSITIAVDWWASLGRWAARYAQTVISWSFAICALVVHYAWSCTESRMVFAPPVLHCLARVVSYALPRLVVFSLFISVLPLHFMMWLGNRGEPVLLMIAPLLLVICVGLVAVSWVVVETSLRITGVVAEWISRRLNRRQSQSETTSRKNALLSMGLVLIVTLIFIPWQVAFLCAWIYHFYTCATFTMGSKIMPVYESDPIPLESRSRSSSDASESLGESDIPEAPSSPPPPRSISSDQVELMTLSTHYEHFHLLLLMTWLLPITAPVLVVWVRTLTSAGMQAIWGSGSGWGADRNVFLVAPWLFLVEWAGVGGRWLCGSYKIGQYTIPTKNGMLGLVIVCLFFGTRATFAVFEAACVLMWAVVISIGPRYLGSHLRGEPIRVTP</sequence>
<feature type="transmembrane region" description="Helical" evidence="10">
    <location>
        <begin position="763"/>
        <end position="790"/>
    </location>
</feature>
<dbReference type="PANTHER" id="PTHR15495">
    <property type="entry name" value="NEGATIVE REGULATOR OF VESICLE FORMATION-RELATED"/>
    <property type="match status" value="1"/>
</dbReference>
<feature type="region of interest" description="Disordered" evidence="11">
    <location>
        <begin position="815"/>
        <end position="848"/>
    </location>
</feature>
<comment type="subcellular location">
    <subcellularLocation>
        <location evidence="1">Endoplasmic reticulum membrane</location>
        <topology evidence="1">Multi-pass membrane protein</topology>
    </subcellularLocation>
</comment>
<keyword evidence="3 10" id="KW-0813">Transport</keyword>
<keyword evidence="4 10" id="KW-0812">Transmembrane</keyword>
<dbReference type="GO" id="GO:0005789">
    <property type="term" value="C:endoplasmic reticulum membrane"/>
    <property type="evidence" value="ECO:0007669"/>
    <property type="project" value="UniProtKB-SubCell"/>
</dbReference>
<comment type="function">
    <text evidence="10">Involved in inositol deacylation of GPI-anchored proteins which plays important roles in the quality control and ER-associated degradation of GPI-anchored proteins.</text>
</comment>
<feature type="transmembrane region" description="Helical" evidence="10">
    <location>
        <begin position="909"/>
        <end position="929"/>
    </location>
</feature>
<evidence type="ECO:0000256" key="4">
    <source>
        <dbReference type="ARBA" id="ARBA00022692"/>
    </source>
</evidence>
<feature type="domain" description="GPI inositol-deacylase transmembrane" evidence="13">
    <location>
        <begin position="698"/>
        <end position="978"/>
    </location>
</feature>
<dbReference type="EC" id="3.1.-.-" evidence="10"/>
<organism evidence="14 15">
    <name type="scientific">Wolfiporia cocos (strain MD-104)</name>
    <name type="common">Brown rot fungus</name>
    <dbReference type="NCBI Taxonomy" id="742152"/>
    <lineage>
        <taxon>Eukaryota</taxon>
        <taxon>Fungi</taxon>
        <taxon>Dikarya</taxon>
        <taxon>Basidiomycota</taxon>
        <taxon>Agaricomycotina</taxon>
        <taxon>Agaricomycetes</taxon>
        <taxon>Polyporales</taxon>
        <taxon>Phaeolaceae</taxon>
        <taxon>Wolfiporia</taxon>
    </lineage>
</organism>
<evidence type="ECO:0000256" key="6">
    <source>
        <dbReference type="ARBA" id="ARBA00022824"/>
    </source>
</evidence>
<keyword evidence="8 10" id="KW-1133">Transmembrane helix</keyword>
<evidence type="ECO:0000256" key="1">
    <source>
        <dbReference type="ARBA" id="ARBA00004477"/>
    </source>
</evidence>
<gene>
    <name evidence="14" type="ORF">WOLCODRAFT_99522</name>
</gene>
<keyword evidence="15" id="KW-1185">Reference proteome</keyword>
<dbReference type="Proteomes" id="UP000218811">
    <property type="component" value="Unassembled WGS sequence"/>
</dbReference>
<evidence type="ECO:0000256" key="11">
    <source>
        <dbReference type="SAM" id="MobiDB-lite"/>
    </source>
</evidence>
<dbReference type="GO" id="GO:0050185">
    <property type="term" value="F:phosphatidylinositol deacylase activity"/>
    <property type="evidence" value="ECO:0007669"/>
    <property type="project" value="TreeGrafter"/>
</dbReference>
<feature type="domain" description="GPI inositol-deacylase PGAP1-like alpha/beta" evidence="12">
    <location>
        <begin position="85"/>
        <end position="300"/>
    </location>
</feature>
<dbReference type="InterPro" id="IPR056824">
    <property type="entry name" value="PGAP1_TMD"/>
</dbReference>
<feature type="transmembrane region" description="Helical" evidence="10">
    <location>
        <begin position="864"/>
        <end position="888"/>
    </location>
</feature>
<dbReference type="InterPro" id="IPR039529">
    <property type="entry name" value="PGAP1/BST1"/>
</dbReference>
<dbReference type="SUPFAM" id="SSF53474">
    <property type="entry name" value="alpha/beta-Hydrolases"/>
    <property type="match status" value="1"/>
</dbReference>
<proteinExistence type="inferred from homology"/>
<dbReference type="GO" id="GO:0015031">
    <property type="term" value="P:protein transport"/>
    <property type="evidence" value="ECO:0007669"/>
    <property type="project" value="UniProtKB-KW"/>
</dbReference>
<dbReference type="InterPro" id="IPR029058">
    <property type="entry name" value="AB_hydrolase_fold"/>
</dbReference>
<evidence type="ECO:0000256" key="9">
    <source>
        <dbReference type="ARBA" id="ARBA00023136"/>
    </source>
</evidence>
<feature type="transmembrane region" description="Helical" evidence="10">
    <location>
        <begin position="682"/>
        <end position="701"/>
    </location>
</feature>
<dbReference type="OrthoDB" id="348976at2759"/>
<accession>A0A2H3JG62</accession>